<dbReference type="GO" id="GO:0005576">
    <property type="term" value="C:extracellular region"/>
    <property type="evidence" value="ECO:0007669"/>
    <property type="project" value="UniProtKB-SubCell"/>
</dbReference>
<organism evidence="7 8">
    <name type="scientific">Gambusia affinis</name>
    <name type="common">Western mosquitofish</name>
    <name type="synonym">Heterandria affinis</name>
    <dbReference type="NCBI Taxonomy" id="33528"/>
    <lineage>
        <taxon>Eukaryota</taxon>
        <taxon>Metazoa</taxon>
        <taxon>Chordata</taxon>
        <taxon>Craniata</taxon>
        <taxon>Vertebrata</taxon>
        <taxon>Euteleostomi</taxon>
        <taxon>Actinopterygii</taxon>
        <taxon>Neopterygii</taxon>
        <taxon>Teleostei</taxon>
        <taxon>Neoteleostei</taxon>
        <taxon>Acanthomorphata</taxon>
        <taxon>Ovalentaria</taxon>
        <taxon>Atherinomorphae</taxon>
        <taxon>Cyprinodontiformes</taxon>
        <taxon>Poeciliidae</taxon>
        <taxon>Poeciliinae</taxon>
        <taxon>Gambusia</taxon>
    </lineage>
</organism>
<feature type="domain" description="Granulins" evidence="6">
    <location>
        <begin position="165"/>
        <end position="178"/>
    </location>
</feature>
<protein>
    <recommendedName>
        <fullName evidence="6">Granulins domain-containing protein</fullName>
    </recommendedName>
</protein>
<dbReference type="InterPro" id="IPR039036">
    <property type="entry name" value="Granulin_fam"/>
</dbReference>
<dbReference type="PANTHER" id="PTHR12274">
    <property type="entry name" value="GRANULIN"/>
    <property type="match status" value="1"/>
</dbReference>
<gene>
    <name evidence="7" type="ORF">CCH79_00008475</name>
</gene>
<dbReference type="SMART" id="SM00277">
    <property type="entry name" value="GRAN"/>
    <property type="match status" value="3"/>
</dbReference>
<comment type="subcellular location">
    <subcellularLocation>
        <location evidence="1">Secreted</location>
    </subcellularLocation>
</comment>
<evidence type="ECO:0000313" key="8">
    <source>
        <dbReference type="Proteomes" id="UP000250572"/>
    </source>
</evidence>
<keyword evidence="3" id="KW-0964">Secreted</keyword>
<name>A0A315UXH2_GAMAF</name>
<dbReference type="PANTHER" id="PTHR12274:SF3">
    <property type="entry name" value="PROGRANULIN"/>
    <property type="match status" value="1"/>
</dbReference>
<keyword evidence="5" id="KW-0732">Signal</keyword>
<dbReference type="EMBL" id="NHOQ01002708">
    <property type="protein sequence ID" value="PWA15440.1"/>
    <property type="molecule type" value="Genomic_DNA"/>
</dbReference>
<reference evidence="7 8" key="1">
    <citation type="journal article" date="2018" name="G3 (Bethesda)">
        <title>A High-Quality Reference Genome for the Invasive Mosquitofish Gambusia affinis Using a Chicago Library.</title>
        <authorList>
            <person name="Hoffberg S.L."/>
            <person name="Troendle N.J."/>
            <person name="Glenn T.C."/>
            <person name="Mahmud O."/>
            <person name="Louha S."/>
            <person name="Chalopin D."/>
            <person name="Bennetzen J.L."/>
            <person name="Mauricio R."/>
        </authorList>
    </citation>
    <scope>NUCLEOTIDE SEQUENCE [LARGE SCALE GENOMIC DNA]</scope>
    <source>
        <strain evidence="7">NE01/NJP1002.9</strain>
        <tissue evidence="7">Muscle</tissue>
    </source>
</reference>
<dbReference type="SUPFAM" id="SSF57277">
    <property type="entry name" value="Granulin repeat"/>
    <property type="match status" value="2"/>
</dbReference>
<dbReference type="InterPro" id="IPR037277">
    <property type="entry name" value="Granulin_sf"/>
</dbReference>
<dbReference type="Pfam" id="PF00396">
    <property type="entry name" value="Granulin"/>
    <property type="match status" value="3"/>
</dbReference>
<feature type="chain" id="PRO_5016407469" description="Granulins domain-containing protein" evidence="5">
    <location>
        <begin position="31"/>
        <end position="319"/>
    </location>
</feature>
<keyword evidence="4" id="KW-1015">Disulfide bond</keyword>
<evidence type="ECO:0000256" key="5">
    <source>
        <dbReference type="SAM" id="SignalP"/>
    </source>
</evidence>
<evidence type="ECO:0000259" key="6">
    <source>
        <dbReference type="PROSITE" id="PS00799"/>
    </source>
</evidence>
<accession>A0A315UXH2</accession>
<feature type="signal peptide" evidence="5">
    <location>
        <begin position="1"/>
        <end position="30"/>
    </location>
</feature>
<evidence type="ECO:0000256" key="4">
    <source>
        <dbReference type="ARBA" id="ARBA00023157"/>
    </source>
</evidence>
<comment type="similarity">
    <text evidence="2">Belongs to the granulin family.</text>
</comment>
<sequence>MESMWRGFSQMLRMTVWLCVGVFLWGFASCSIRCPDGSSCSNMETCCQTVHGYSCCPYPKAVCCSDLAHCCPSGYSCDLATQTCVKQYQPWITIPIVRKVAAEVSSTPDLSLTPFEEVKQNNSPEQLKSSGVYCDSYTMCPDGTTCCKHPKSGWSCCPFSPAKCCLDGFHCCPYGYDCDHTYTQCVREGLEDLFTYKKSLTSVPAYLLSVSENKSTKKETALTALTEASVNSFNQGVIRCDDKFYCPDGSSCCKGPKDKWNCCPYPLKYRMNIAGLLEIFCDCFCFNSVNNFQGVCCADGKHCCEYGYQCNPSSSKCTT</sequence>
<comment type="caution">
    <text evidence="7">The sequence shown here is derived from an EMBL/GenBank/DDBJ whole genome shotgun (WGS) entry which is preliminary data.</text>
</comment>
<dbReference type="InterPro" id="IPR000118">
    <property type="entry name" value="Granulin"/>
</dbReference>
<dbReference type="Proteomes" id="UP000250572">
    <property type="component" value="Unassembled WGS sequence"/>
</dbReference>
<dbReference type="STRING" id="33528.ENSGAFP00000026997"/>
<evidence type="ECO:0000313" key="7">
    <source>
        <dbReference type="EMBL" id="PWA15440.1"/>
    </source>
</evidence>
<dbReference type="PROSITE" id="PS51257">
    <property type="entry name" value="PROKAR_LIPOPROTEIN"/>
    <property type="match status" value="1"/>
</dbReference>
<evidence type="ECO:0000256" key="2">
    <source>
        <dbReference type="ARBA" id="ARBA00010093"/>
    </source>
</evidence>
<dbReference type="PROSITE" id="PS00799">
    <property type="entry name" value="GRANULINS"/>
    <property type="match status" value="2"/>
</dbReference>
<proteinExistence type="inferred from homology"/>
<dbReference type="Gene3D" id="2.10.25.160">
    <property type="entry name" value="Granulin"/>
    <property type="match status" value="3"/>
</dbReference>
<feature type="domain" description="Granulins" evidence="6">
    <location>
        <begin position="64"/>
        <end position="77"/>
    </location>
</feature>
<dbReference type="AlphaFoldDB" id="A0A315UXH2"/>
<evidence type="ECO:0000256" key="3">
    <source>
        <dbReference type="ARBA" id="ARBA00022525"/>
    </source>
</evidence>
<keyword evidence="8" id="KW-1185">Reference proteome</keyword>
<evidence type="ECO:0000256" key="1">
    <source>
        <dbReference type="ARBA" id="ARBA00004613"/>
    </source>
</evidence>